<evidence type="ECO:0000256" key="2">
    <source>
        <dbReference type="PIRSR" id="PIRSR018249-2"/>
    </source>
</evidence>
<protein>
    <submittedName>
        <fullName evidence="5">Methyltransferase domain-containing protein</fullName>
    </submittedName>
</protein>
<dbReference type="GO" id="GO:0046872">
    <property type="term" value="F:metal ion binding"/>
    <property type="evidence" value="ECO:0007669"/>
    <property type="project" value="UniProtKB-KW"/>
</dbReference>
<dbReference type="InterPro" id="IPR016718">
    <property type="entry name" value="rRNA_m1G-MeTrfase_A_prd"/>
</dbReference>
<reference evidence="5 6" key="1">
    <citation type="submission" date="2021-04" db="EMBL/GenBank/DDBJ databases">
        <title>Allobacillus sp. nov. SKP8-2 isolated from shrimp paste.</title>
        <authorList>
            <person name="Tanasupawat S."/>
            <person name="Yiamsombat S."/>
            <person name="Kanchanasin P."/>
            <person name="Kuncharoen N."/>
        </authorList>
    </citation>
    <scope>NUCLEOTIDE SEQUENCE [LARGE SCALE GENOMIC DNA]</scope>
    <source>
        <strain evidence="5 6">SKP8-2</strain>
    </source>
</reference>
<feature type="binding site" evidence="2">
    <location>
        <begin position="108"/>
        <end position="109"/>
    </location>
    <ligand>
        <name>S-adenosyl-L-methionine</name>
        <dbReference type="ChEBI" id="CHEBI:59789"/>
    </ligand>
</feature>
<keyword evidence="5" id="KW-0489">Methyltransferase</keyword>
<dbReference type="Pfam" id="PF13847">
    <property type="entry name" value="Methyltransf_31"/>
    <property type="match status" value="1"/>
</dbReference>
<evidence type="ECO:0000259" key="3">
    <source>
        <dbReference type="Pfam" id="PF13847"/>
    </source>
</evidence>
<keyword evidence="5" id="KW-0808">Transferase</keyword>
<evidence type="ECO:0000256" key="1">
    <source>
        <dbReference type="PIRSR" id="PIRSR018249-1"/>
    </source>
</evidence>
<evidence type="ECO:0000313" key="6">
    <source>
        <dbReference type="Proteomes" id="UP000675431"/>
    </source>
</evidence>
<keyword evidence="1" id="KW-0479">Metal-binding</keyword>
<dbReference type="AlphaFoldDB" id="A0A941CU03"/>
<feature type="binding site" evidence="1">
    <location>
        <position position="20"/>
    </location>
    <ligand>
        <name>Zn(2+)</name>
        <dbReference type="ChEBI" id="CHEBI:29105"/>
    </ligand>
</feature>
<gene>
    <name evidence="5" type="ORF">KC820_07120</name>
</gene>
<dbReference type="Gene3D" id="3.40.50.150">
    <property type="entry name" value="Vaccinia Virus protein VP39"/>
    <property type="match status" value="1"/>
</dbReference>
<dbReference type="CDD" id="cd02440">
    <property type="entry name" value="AdoMet_MTases"/>
    <property type="match status" value="1"/>
</dbReference>
<dbReference type="GO" id="GO:0032259">
    <property type="term" value="P:methylation"/>
    <property type="evidence" value="ECO:0007669"/>
    <property type="project" value="UniProtKB-KW"/>
</dbReference>
<proteinExistence type="predicted"/>
<dbReference type="Pfam" id="PF21302">
    <property type="entry name" value="Zn_ribbon_RlmA"/>
    <property type="match status" value="1"/>
</dbReference>
<feature type="binding site" evidence="2">
    <location>
        <position position="196"/>
    </location>
    <ligand>
        <name>S-adenosyl-L-methionine</name>
        <dbReference type="ChEBI" id="CHEBI:59789"/>
    </ligand>
</feature>
<dbReference type="GO" id="GO:0008168">
    <property type="term" value="F:methyltransferase activity"/>
    <property type="evidence" value="ECO:0007669"/>
    <property type="project" value="UniProtKB-KW"/>
</dbReference>
<dbReference type="PIRSF" id="PIRSF018249">
    <property type="entry name" value="MyrA_prd"/>
    <property type="match status" value="1"/>
</dbReference>
<dbReference type="SUPFAM" id="SSF53335">
    <property type="entry name" value="S-adenosyl-L-methionine-dependent methyltransferases"/>
    <property type="match status" value="1"/>
</dbReference>
<feature type="domain" description="Methyltransferase" evidence="3">
    <location>
        <begin position="100"/>
        <end position="212"/>
    </location>
</feature>
<accession>A0A941CU03</accession>
<evidence type="ECO:0000259" key="4">
    <source>
        <dbReference type="Pfam" id="PF21302"/>
    </source>
</evidence>
<dbReference type="InterPro" id="IPR048647">
    <property type="entry name" value="RlmA_N"/>
</dbReference>
<evidence type="ECO:0000313" key="5">
    <source>
        <dbReference type="EMBL" id="MBR7553922.1"/>
    </source>
</evidence>
<feature type="binding site" evidence="1">
    <location>
        <position position="23"/>
    </location>
    <ligand>
        <name>Zn(2+)</name>
        <dbReference type="ChEBI" id="CHEBI:29105"/>
    </ligand>
</feature>
<dbReference type="EMBL" id="JAGSIE010000020">
    <property type="protein sequence ID" value="MBR7553922.1"/>
    <property type="molecule type" value="Genomic_DNA"/>
</dbReference>
<dbReference type="RefSeq" id="WP_212369727.1">
    <property type="nucleotide sequence ID" value="NZ_JAGSIE010000020.1"/>
</dbReference>
<feature type="binding site" evidence="1">
    <location>
        <position position="41"/>
    </location>
    <ligand>
        <name>Zn(2+)</name>
        <dbReference type="ChEBI" id="CHEBI:29105"/>
    </ligand>
</feature>
<dbReference type="InterPro" id="IPR025714">
    <property type="entry name" value="Methyltranfer_dom"/>
</dbReference>
<keyword evidence="1" id="KW-0862">Zinc</keyword>
<comment type="caution">
    <text evidence="5">The sequence shown here is derived from an EMBL/GenBank/DDBJ whole genome shotgun (WGS) entry which is preliminary data.</text>
</comment>
<feature type="domain" description="23S rRNA (guanine(745)-N(1))-methyltransferase N-terminal" evidence="4">
    <location>
        <begin position="19"/>
        <end position="54"/>
    </location>
</feature>
<dbReference type="Proteomes" id="UP000675431">
    <property type="component" value="Unassembled WGS sequence"/>
</dbReference>
<sequence length="287" mass="32172">MTSKEKSAQLIDRHAHKLRCPICHGSLQVVELRIIVCGNNHSFDLAKQGYVNFLSRPVTSQYNRELFLSRQKIITESDLYQSLHAEIVDILKRRMADLDIILDAGCGEGSHLQQIVNELDGPVAGVGLDISKEGVKLAAGSYKSSIWFVGDLANLPMADQSNDVILNILSPANYEEFKRVLKPDGIVMKVVPRDHYLRELRQAVGKENETSDSTVSLFKQHFNLVDHIELNEKIKLDQTQLNDLVKMAPLAWNASPEQVHQFTSQETADITVDLDLLVGRIKLPPRG</sequence>
<feature type="binding site" evidence="2">
    <location>
        <position position="80"/>
    </location>
    <ligand>
        <name>S-adenosyl-L-methionine</name>
        <dbReference type="ChEBI" id="CHEBI:59789"/>
    </ligand>
</feature>
<feature type="binding site" evidence="1">
    <location>
        <position position="37"/>
    </location>
    <ligand>
        <name>Zn(2+)</name>
        <dbReference type="ChEBI" id="CHEBI:29105"/>
    </ligand>
</feature>
<dbReference type="InterPro" id="IPR029063">
    <property type="entry name" value="SAM-dependent_MTases_sf"/>
</dbReference>
<keyword evidence="2" id="KW-0949">S-adenosyl-L-methionine</keyword>
<keyword evidence="6" id="KW-1185">Reference proteome</keyword>
<organism evidence="5 6">
    <name type="scientific">Allobacillus saliphilus</name>
    <dbReference type="NCBI Taxonomy" id="2912308"/>
    <lineage>
        <taxon>Bacteria</taxon>
        <taxon>Bacillati</taxon>
        <taxon>Bacillota</taxon>
        <taxon>Bacilli</taxon>
        <taxon>Bacillales</taxon>
        <taxon>Bacillaceae</taxon>
        <taxon>Allobacillus</taxon>
    </lineage>
</organism>
<name>A0A941CU03_9BACI</name>